<evidence type="ECO:0000313" key="7">
    <source>
        <dbReference type="EMBL" id="CEP00033.1"/>
    </source>
</evidence>
<evidence type="ECO:0000259" key="6">
    <source>
        <dbReference type="Pfam" id="PF16507"/>
    </source>
</evidence>
<dbReference type="STRING" id="37360.A0A0G4IXF5"/>
<evidence type="ECO:0000259" key="5">
    <source>
        <dbReference type="Pfam" id="PF11919"/>
    </source>
</evidence>
<dbReference type="SUPFAM" id="SSF48371">
    <property type="entry name" value="ARM repeat"/>
    <property type="match status" value="1"/>
</dbReference>
<dbReference type="GO" id="GO:0005634">
    <property type="term" value="C:nucleus"/>
    <property type="evidence" value="ECO:0007669"/>
    <property type="project" value="TreeGrafter"/>
</dbReference>
<feature type="domain" description="Proteasome activator complex subunit 4 C-terminal" evidence="5">
    <location>
        <begin position="1451"/>
        <end position="1536"/>
    </location>
</feature>
<dbReference type="GO" id="GO:0016504">
    <property type="term" value="F:peptidase activator activity"/>
    <property type="evidence" value="ECO:0007669"/>
    <property type="project" value="InterPro"/>
</dbReference>
<dbReference type="Proteomes" id="UP000039324">
    <property type="component" value="Unassembled WGS sequence"/>
</dbReference>
<dbReference type="InterPro" id="IPR032430">
    <property type="entry name" value="Blm10_mid"/>
</dbReference>
<dbReference type="PANTHER" id="PTHR32170:SF3">
    <property type="entry name" value="PROTEASOME ACTIVATOR COMPLEX SUBUNIT 4"/>
    <property type="match status" value="1"/>
</dbReference>
<evidence type="ECO:0000256" key="1">
    <source>
        <dbReference type="ARBA" id="ARBA00005739"/>
    </source>
</evidence>
<evidence type="ECO:0000256" key="3">
    <source>
        <dbReference type="ARBA" id="ARBA00022763"/>
    </source>
</evidence>
<evidence type="ECO:0000256" key="2">
    <source>
        <dbReference type="ARBA" id="ARBA00022737"/>
    </source>
</evidence>
<keyword evidence="3" id="KW-0227">DNA damage</keyword>
<dbReference type="GO" id="GO:0070628">
    <property type="term" value="F:proteasome binding"/>
    <property type="evidence" value="ECO:0007669"/>
    <property type="project" value="InterPro"/>
</dbReference>
<dbReference type="PANTHER" id="PTHR32170">
    <property type="entry name" value="PROTEASOME ACTIVATOR COMPLEX SUBUNIT 4"/>
    <property type="match status" value="1"/>
</dbReference>
<proteinExistence type="inferred from homology"/>
<dbReference type="GO" id="GO:0006281">
    <property type="term" value="P:DNA repair"/>
    <property type="evidence" value="ECO:0007669"/>
    <property type="project" value="UniProtKB-KW"/>
</dbReference>
<organism evidence="7 8">
    <name type="scientific">Plasmodiophora brassicae</name>
    <name type="common">Clubroot disease agent</name>
    <dbReference type="NCBI Taxonomy" id="37360"/>
    <lineage>
        <taxon>Eukaryota</taxon>
        <taxon>Sar</taxon>
        <taxon>Rhizaria</taxon>
        <taxon>Endomyxa</taxon>
        <taxon>Phytomyxea</taxon>
        <taxon>Plasmodiophorida</taxon>
        <taxon>Plasmodiophoridae</taxon>
        <taxon>Plasmodiophora</taxon>
    </lineage>
</organism>
<keyword evidence="4" id="KW-0234">DNA repair</keyword>
<accession>A0A0G4IXF5</accession>
<dbReference type="OrthoDB" id="17907at2759"/>
<dbReference type="Pfam" id="PF16507">
    <property type="entry name" value="HEAT_PSME4_mid"/>
    <property type="match status" value="1"/>
</dbReference>
<evidence type="ECO:0000313" key="8">
    <source>
        <dbReference type="Proteomes" id="UP000039324"/>
    </source>
</evidence>
<dbReference type="InterPro" id="IPR011989">
    <property type="entry name" value="ARM-like"/>
</dbReference>
<dbReference type="Pfam" id="PF11919">
    <property type="entry name" value="PSME4_C"/>
    <property type="match status" value="1"/>
</dbReference>
<dbReference type="InterPro" id="IPR035309">
    <property type="entry name" value="PSME4"/>
</dbReference>
<comment type="similarity">
    <text evidence="1">Belongs to the BLM10 family.</text>
</comment>
<dbReference type="Gene3D" id="1.25.10.10">
    <property type="entry name" value="Leucine-rich Repeat Variant"/>
    <property type="match status" value="1"/>
</dbReference>
<evidence type="ECO:0000256" key="4">
    <source>
        <dbReference type="ARBA" id="ARBA00023204"/>
    </source>
</evidence>
<dbReference type="InterPro" id="IPR021843">
    <property type="entry name" value="PSME4_C"/>
</dbReference>
<dbReference type="EMBL" id="CDSF01000096">
    <property type="protein sequence ID" value="CEP00033.1"/>
    <property type="molecule type" value="Genomic_DNA"/>
</dbReference>
<evidence type="ECO:0008006" key="9">
    <source>
        <dbReference type="Google" id="ProtNLM"/>
    </source>
</evidence>
<feature type="non-terminal residue" evidence="7">
    <location>
        <position position="1"/>
    </location>
</feature>
<sequence>VTIDHDDRVALISVAYPAIFSAGVPVNELLADLCADLVRIVPRLRPDAIELDWVPLLESIWNLCDEVEEGPSLNISGSSRRLNVAGSLISLADDGRRHFSRDADQAIAARLMPYLNPSQKVFFRALGLLAVFLPIRKGAVGTAALADQLLQASTWIDTVGPTSAAFLSILSRVARSCAYDWTPHLPGLYTRFIHSLNLPVDGVSHSQRVVQWPGSVRLLLSRSGGHSRRKSLAKYFARIVVATLDASNVHLFGHLTRTLSTFYHPSNYGSSWAPGLSSFLGEASFCFAKQRGISDAAISTTFTTSMIALARLALLSKSSSLSSAGIRALRLLAFADPEGVSDAVADVADLTLMSPTSRADRRLSALRLMTSAAPVIDLPLPLLQVSIGLLDPNDPSFSRWVMRLFTILFQCARVSEATDARVAADEDTMFALHDHLLHFFVRSGEYQKKSADDVTMLSDVRRLMTAFYAAMPTDLYRICARRILNHVMSSAATNARRFFGAACSAASFVDPAWCLGLFVPALSSALKHDSGHKEWLVYLMSCVVRRTGTALLAHMDDVASVIDLLACDDSVRVRSFANKLVRNVLLALTDIYVCDLSPGLLPGTPEDLSIRWHVPSESEVEAARDLAQGILSQAAAVLESGTDSEATIRALLRVRSVIRGAPMHVDLPAPAMISVAARFSASPSVMEHLVQTVRCAFVACSGSRASRHDDALSSVADEHDVWHGHVCRVRPLLVQAAEVHTFRRYRGMLPNRNQDHLMDILSSVLSVIHVAYPRVYLPAARLVVHVVSQDDGRPALDLVLAFVRDALLGANDNDVLRTAFGLLLIHRVLEVVCDDPSAYLERLICIDCNDAKLQAFVNAAIIAIWTLLLPSSTAIPVARPISSLHWKQALAAHSLRLVCCPKVDDTVSYFTALLLSSASQHEFSLALDAITSLCSAKPEPGAGSTFDPVCLEGDVDSELHCSPLEGPCCDDAVPGWTTSVVAKRPDGYRCLPEAYAGVRPQWLHSWALEHRSVIANAIETHRHAPGMKHQSSNSIADHSRRRPYWPASRGRAEIASSLFSARFVAFWASVGPVPPLDADMKPSSSHQSTRTTAATRSEMWASLTNDGGSDQLLDYFTSSTQQADPEAYPEWASAFRYACSRSGDPRRSMWLIKPVLEMAFPLGYESASTTTALHRFQIQLVGLALAEFGWRARALARVVLRRVGRRYLHVPSKTIRSSIACTVHLAMHGVITPEPSHRSDCGRLLVSRPEDDPALREFLGNVVKACAQSRDDDESRYCIDFMTILVRLCDPGSLSVSSLVFSSLLPALLEHGVGNSNNETASHARHAVNTAAWMMFGADEVAPVIDCLVTTCRASSSARTRRCSLGALRRLVSRHGLLLSPPLIQSLFTLILDLVDDPELDVRVAAAQTLTAVHLATTWCQERISLDALITRFGRVLDSAVAGDTRQDVFNRHGATLGLIALLRSAAYDVPPWLPAVLSLLARRSHERDPVGSAIRKAFLDWKHMHQDDWHSVRSKLPEEQLDVILDIHCASSYFV</sequence>
<dbReference type="GO" id="GO:0005829">
    <property type="term" value="C:cytosol"/>
    <property type="evidence" value="ECO:0007669"/>
    <property type="project" value="TreeGrafter"/>
</dbReference>
<keyword evidence="2" id="KW-0677">Repeat</keyword>
<reference evidence="7 8" key="1">
    <citation type="submission" date="2015-02" db="EMBL/GenBank/DDBJ databases">
        <authorList>
            <person name="Chooi Y.-H."/>
        </authorList>
    </citation>
    <scope>NUCLEOTIDE SEQUENCE [LARGE SCALE GENOMIC DNA]</scope>
    <source>
        <strain evidence="7">E3</strain>
    </source>
</reference>
<feature type="domain" description="Proteasome activator Blm10 middle HEAT repeats region" evidence="6">
    <location>
        <begin position="434"/>
        <end position="644"/>
    </location>
</feature>
<protein>
    <recommendedName>
        <fullName evidence="9">Proteasome activator complex subunit 4 C-terminal domain-containing protein</fullName>
    </recommendedName>
</protein>
<dbReference type="GO" id="GO:0010499">
    <property type="term" value="P:proteasomal ubiquitin-independent protein catabolic process"/>
    <property type="evidence" value="ECO:0007669"/>
    <property type="project" value="TreeGrafter"/>
</dbReference>
<dbReference type="InterPro" id="IPR016024">
    <property type="entry name" value="ARM-type_fold"/>
</dbReference>
<keyword evidence="8" id="KW-1185">Reference proteome</keyword>
<gene>
    <name evidence="7" type="ORF">PBRA_007767</name>
</gene>
<name>A0A0G4IXF5_PLABS</name>